<reference evidence="2 3" key="1">
    <citation type="journal article" date="2020" name="ISME J.">
        <title>Comparative genomics reveals insights into cyanobacterial evolution and habitat adaptation.</title>
        <authorList>
            <person name="Chen M.Y."/>
            <person name="Teng W.K."/>
            <person name="Zhao L."/>
            <person name="Hu C.X."/>
            <person name="Zhou Y.K."/>
            <person name="Han B.P."/>
            <person name="Song L.R."/>
            <person name="Shu W.S."/>
        </authorList>
    </citation>
    <scope>NUCLEOTIDE SEQUENCE [LARGE SCALE GENOMIC DNA]</scope>
    <source>
        <strain evidence="2 3">FACHB-1040</strain>
    </source>
</reference>
<dbReference type="RefSeq" id="WP_190384013.1">
    <property type="nucleotide sequence ID" value="NZ_JACJQT010000062.1"/>
</dbReference>
<evidence type="ECO:0000313" key="3">
    <source>
        <dbReference type="Proteomes" id="UP000606721"/>
    </source>
</evidence>
<organism evidence="2 3">
    <name type="scientific">Aphanizomenon flos-aquae FACHB-1040</name>
    <dbReference type="NCBI Taxonomy" id="2692887"/>
    <lineage>
        <taxon>Bacteria</taxon>
        <taxon>Bacillati</taxon>
        <taxon>Cyanobacteriota</taxon>
        <taxon>Cyanophyceae</taxon>
        <taxon>Nostocales</taxon>
        <taxon>Aphanizomenonaceae</taxon>
        <taxon>Aphanizomenon</taxon>
    </lineage>
</organism>
<keyword evidence="3" id="KW-1185">Reference proteome</keyword>
<evidence type="ECO:0000256" key="1">
    <source>
        <dbReference type="SAM" id="MobiDB-lite"/>
    </source>
</evidence>
<proteinExistence type="predicted"/>
<dbReference type="EMBL" id="JACJQT010000062">
    <property type="protein sequence ID" value="MBD2280471.1"/>
    <property type="molecule type" value="Genomic_DNA"/>
</dbReference>
<accession>A0ABR8C0P2</accession>
<comment type="caution">
    <text evidence="2">The sequence shown here is derived from an EMBL/GenBank/DDBJ whole genome shotgun (WGS) entry which is preliminary data.</text>
</comment>
<feature type="compositionally biased region" description="Polar residues" evidence="1">
    <location>
        <begin position="1"/>
        <end position="15"/>
    </location>
</feature>
<name>A0ABR8C0P2_APHFL</name>
<dbReference type="Proteomes" id="UP000606721">
    <property type="component" value="Unassembled WGS sequence"/>
</dbReference>
<evidence type="ECO:0000313" key="2">
    <source>
        <dbReference type="EMBL" id="MBD2280471.1"/>
    </source>
</evidence>
<protein>
    <submittedName>
        <fullName evidence="2">Uncharacterized protein</fullName>
    </submittedName>
</protein>
<feature type="region of interest" description="Disordered" evidence="1">
    <location>
        <begin position="1"/>
        <end position="34"/>
    </location>
</feature>
<gene>
    <name evidence="2" type="ORF">H6F99_20000</name>
</gene>
<sequence>MAQFAPQNPAETQPAKSKKGKKSPTSDSERNLSKNLFDTYSNTEDNLTRCAISYLLKNGCKISNKDFNTFQHPSRSGAG</sequence>